<comment type="caution">
    <text evidence="1">The sequence shown here is derived from an EMBL/GenBank/DDBJ whole genome shotgun (WGS) entry which is preliminary data.</text>
</comment>
<dbReference type="AlphaFoldDB" id="A0A5C6EBB3"/>
<accession>A0A5C6EBB3</accession>
<evidence type="ECO:0000313" key="1">
    <source>
        <dbReference type="EMBL" id="TWU47043.1"/>
    </source>
</evidence>
<keyword evidence="2" id="KW-1185">Reference proteome</keyword>
<organism evidence="1 2">
    <name type="scientific">Rubripirellula reticaptiva</name>
    <dbReference type="NCBI Taxonomy" id="2528013"/>
    <lineage>
        <taxon>Bacteria</taxon>
        <taxon>Pseudomonadati</taxon>
        <taxon>Planctomycetota</taxon>
        <taxon>Planctomycetia</taxon>
        <taxon>Pirellulales</taxon>
        <taxon>Pirellulaceae</taxon>
        <taxon>Rubripirellula</taxon>
    </lineage>
</organism>
<dbReference type="EMBL" id="SJPX01000006">
    <property type="protein sequence ID" value="TWU47043.1"/>
    <property type="molecule type" value="Genomic_DNA"/>
</dbReference>
<reference evidence="1 2" key="1">
    <citation type="submission" date="2019-02" db="EMBL/GenBank/DDBJ databases">
        <title>Deep-cultivation of Planctomycetes and their phenomic and genomic characterization uncovers novel biology.</title>
        <authorList>
            <person name="Wiegand S."/>
            <person name="Jogler M."/>
            <person name="Boedeker C."/>
            <person name="Pinto D."/>
            <person name="Vollmers J."/>
            <person name="Rivas-Marin E."/>
            <person name="Kohn T."/>
            <person name="Peeters S.H."/>
            <person name="Heuer A."/>
            <person name="Rast P."/>
            <person name="Oberbeckmann S."/>
            <person name="Bunk B."/>
            <person name="Jeske O."/>
            <person name="Meyerdierks A."/>
            <person name="Storesund J.E."/>
            <person name="Kallscheuer N."/>
            <person name="Luecker S."/>
            <person name="Lage O.M."/>
            <person name="Pohl T."/>
            <person name="Merkel B.J."/>
            <person name="Hornburger P."/>
            <person name="Mueller R.-W."/>
            <person name="Bruemmer F."/>
            <person name="Labrenz M."/>
            <person name="Spormann A.M."/>
            <person name="Op Den Camp H."/>
            <person name="Overmann J."/>
            <person name="Amann R."/>
            <person name="Jetten M.S.M."/>
            <person name="Mascher T."/>
            <person name="Medema M.H."/>
            <person name="Devos D.P."/>
            <person name="Kaster A.-K."/>
            <person name="Ovreas L."/>
            <person name="Rohde M."/>
            <person name="Galperin M.Y."/>
            <person name="Jogler C."/>
        </authorList>
    </citation>
    <scope>NUCLEOTIDE SEQUENCE [LARGE SCALE GENOMIC DNA]</scope>
    <source>
        <strain evidence="1 2">Poly59</strain>
    </source>
</reference>
<dbReference type="Proteomes" id="UP000317977">
    <property type="component" value="Unassembled WGS sequence"/>
</dbReference>
<protein>
    <submittedName>
        <fullName evidence="1">Uncharacterized protein</fullName>
    </submittedName>
</protein>
<evidence type="ECO:0000313" key="2">
    <source>
        <dbReference type="Proteomes" id="UP000317977"/>
    </source>
</evidence>
<proteinExistence type="predicted"/>
<gene>
    <name evidence="1" type="ORF">Poly59_60170</name>
</gene>
<name>A0A5C6EBB3_9BACT</name>
<sequence>MLDWIKVAGKFAYDRPTRERLLGYRPVVIWLIESLERKAGCTARICATRNEVRSANFSARRKPESGILAIRAIVKSRGK</sequence>